<comment type="subcellular location">
    <subcellularLocation>
        <location evidence="1 7">Virion</location>
    </subcellularLocation>
</comment>
<comment type="similarity">
    <text evidence="2 7">Belongs to the anelloviridae capsid protein family.</text>
</comment>
<evidence type="ECO:0000256" key="2">
    <source>
        <dbReference type="ARBA" id="ARBA00006131"/>
    </source>
</evidence>
<evidence type="ECO:0000256" key="8">
    <source>
        <dbReference type="SAM" id="MobiDB-lite"/>
    </source>
</evidence>
<evidence type="ECO:0000256" key="4">
    <source>
        <dbReference type="ARBA" id="ARBA00022431"/>
    </source>
</evidence>
<comment type="function">
    <text evidence="7">Self-assembles to form an icosahedral capsid.</text>
</comment>
<sequence>MAWWWRTRWQWRRPRRRWRRWRARRRVPRRRAPRAVRRRRRRPVRRRRWGRRRYRRGYRRRTWLRRRRRRPRRKLVLTQWQPQTRRKCNIIGYLPILWCGYLRSANNYAYHSDDSTKQPDPFGGALSTTSFNLKVLFDQHQRGLNRWTFPNDQLDLARYRGCQLTFYRTKATDFIGVYDITAPYKLDKYSCPSYHPGKMMFQKKKILIPSYDTNPKGRQKIKVNIPPPKLFVDKWYTQEDLCDVNLVSLAVSAASFTHPFGSPLTNNPCVTFQVLDSIYYAVIGYSSSDEKKKQVLNTLYSQNAYWSSHLTPYFLAGLKCPYPYSEEKFTVPAGSATNGLQTGIGTSTNKSQSITIAGDSNYNWYPYNVAHFQTQVHSMRDEYFLWETDKAPQATSKLGKHNTWTKPTNSYYEYHLGLFSPIFIGPTRSNKVFATAYQDVTYNPLNDKGVGNHVWFQYNTKADTQIATQGCYCHLEDVPLWAAFYGYSDFVDNELGPFVDGETVGFVCCICPYTDPPMFRKDNPQQGYVFYDQFFGNGKWIDGRGHIEPYWLCRWRPEMLFQHMVMRDIVQTGPFSYKDESKNCVLTMKYKFKFTWGGNMVSQQTIRNPCKTDGPSHSGRQPRDVQIVDPLTMGPRWVFHAWDWRRGFLSEGALKRLREKPLDYEAYSQKPKRPRLFPVTERGEGVQQQEGDSSSEEERLPSFAEEETTKSLQQHLQLQLRKQQRLGEQLRLLQSHLLKTQAGLHLNPLLFIQQ</sequence>
<evidence type="ECO:0000256" key="3">
    <source>
        <dbReference type="ARBA" id="ARBA00018091"/>
    </source>
</evidence>
<evidence type="ECO:0000256" key="7">
    <source>
        <dbReference type="RuleBase" id="RU361230"/>
    </source>
</evidence>
<protein>
    <recommendedName>
        <fullName evidence="3 7">Capsid protein</fullName>
    </recommendedName>
</protein>
<dbReference type="GO" id="GO:0039615">
    <property type="term" value="C:T=1 icosahedral viral capsid"/>
    <property type="evidence" value="ECO:0007669"/>
    <property type="project" value="UniProtKB-UniRule"/>
</dbReference>
<evidence type="ECO:0000256" key="6">
    <source>
        <dbReference type="ARBA" id="ARBA00022844"/>
    </source>
</evidence>
<evidence type="ECO:0000256" key="1">
    <source>
        <dbReference type="ARBA" id="ARBA00004328"/>
    </source>
</evidence>
<evidence type="ECO:0000313" key="9">
    <source>
        <dbReference type="EMBL" id="XBU06320.1"/>
    </source>
</evidence>
<dbReference type="EMBL" id="PP856773">
    <property type="protein sequence ID" value="XBU06320.1"/>
    <property type="molecule type" value="Genomic_DNA"/>
</dbReference>
<keyword evidence="4 7" id="KW-1140">T=1 icosahedral capsid protein</keyword>
<name>A0AAU7SSG5_9VIRU</name>
<reference evidence="9" key="1">
    <citation type="submission" date="2024-05" db="EMBL/GenBank/DDBJ databases">
        <authorList>
            <person name="Laubscher F."/>
            <person name="Chudzinski V."/>
            <person name="Cordey S."/>
            <person name="Hosszu-Fellous K."/>
            <person name="Kaiser L."/>
        </authorList>
    </citation>
    <scope>NUCLEOTIDE SEQUENCE</scope>
    <source>
        <strain evidence="9">908D2-1</strain>
    </source>
</reference>
<proteinExistence type="inferred from homology"/>
<keyword evidence="6 7" id="KW-0946">Virion</keyword>
<keyword evidence="5 7" id="KW-0167">Capsid protein</keyword>
<dbReference type="Pfam" id="PF02956">
    <property type="entry name" value="TT_ORF1"/>
    <property type="match status" value="1"/>
</dbReference>
<accession>A0AAU7SSG5</accession>
<feature type="region of interest" description="Disordered" evidence="8">
    <location>
        <begin position="673"/>
        <end position="708"/>
    </location>
</feature>
<organism evidence="9">
    <name type="scientific">Alphatorquevirus homin19</name>
    <dbReference type="NCBI Taxonomy" id="3048420"/>
    <lineage>
        <taxon>Viruses</taxon>
        <taxon>Monodnaviria</taxon>
        <taxon>Shotokuvirae</taxon>
        <taxon>Commensaviricota</taxon>
        <taxon>Cardeaviricetes</taxon>
        <taxon>Sanitavirales</taxon>
        <taxon>Anelloviridae</taxon>
        <taxon>Alphatorquevirus</taxon>
    </lineage>
</organism>
<evidence type="ECO:0000256" key="5">
    <source>
        <dbReference type="ARBA" id="ARBA00022561"/>
    </source>
</evidence>
<dbReference type="InterPro" id="IPR004219">
    <property type="entry name" value="TTvirus_Unk"/>
</dbReference>